<protein>
    <submittedName>
        <fullName evidence="7">LAO/AO transport system kinase</fullName>
    </submittedName>
</protein>
<evidence type="ECO:0000313" key="7">
    <source>
        <dbReference type="EMBL" id="TCS85704.1"/>
    </source>
</evidence>
<dbReference type="PANTHER" id="PTHR43087">
    <property type="entry name" value="LYSINE/ARGININE/ORNITHINE TRANSPORT SYSTEM KINASE"/>
    <property type="match status" value="1"/>
</dbReference>
<keyword evidence="4" id="KW-0342">GTP-binding</keyword>
<dbReference type="RefSeq" id="WP_132130121.1">
    <property type="nucleotide sequence ID" value="NZ_CP042432.1"/>
</dbReference>
<evidence type="ECO:0000256" key="5">
    <source>
        <dbReference type="ARBA" id="ARBA00023186"/>
    </source>
</evidence>
<sequence>MDNQRLLQEFYQGSFRALSRMISQVENDPAGSLDLLSSLSLSADTVVAGITGPPGSGKSTLINAIVTQLAEEGKRVAVLAVDPSSPFHGGALLGDRIRMQPNFSHPGVYIRSLASRGSLGGLSGTCIEIVDVLKAFGFDYILVETVGVGQSEVEVAALADTTLVVLVPESGDEIQVLKSGLMEIADIFVVNKSDREGARELAIVLQRMLHDRPPGTWQVPVLQSVATRSEQIGEIIAQINLHRKAVSSTVKPVLLASKAWQLITRNRMRDITREQLLEQLTTAAATPTFNLYKFVKHYPPPKKTKNYKL</sequence>
<evidence type="ECO:0000256" key="3">
    <source>
        <dbReference type="ARBA" id="ARBA00022801"/>
    </source>
</evidence>
<dbReference type="AlphaFoldDB" id="A0A4R3KNG6"/>
<dbReference type="GO" id="GO:0003924">
    <property type="term" value="F:GTPase activity"/>
    <property type="evidence" value="ECO:0007669"/>
    <property type="project" value="InterPro"/>
</dbReference>
<dbReference type="PANTHER" id="PTHR43087:SF1">
    <property type="entry name" value="LAO_AO TRANSPORT SYSTEM ATPASE"/>
    <property type="match status" value="1"/>
</dbReference>
<comment type="caution">
    <text evidence="7">The sequence shown here is derived from an EMBL/GenBank/DDBJ whole genome shotgun (WGS) entry which is preliminary data.</text>
</comment>
<dbReference type="InterPro" id="IPR052040">
    <property type="entry name" value="GTPase/Isobutyryl-CoA_mutase"/>
</dbReference>
<accession>A0A4R3KNG6</accession>
<dbReference type="NCBIfam" id="TIGR00750">
    <property type="entry name" value="lao"/>
    <property type="match status" value="1"/>
</dbReference>
<evidence type="ECO:0000259" key="6">
    <source>
        <dbReference type="SMART" id="SM00382"/>
    </source>
</evidence>
<dbReference type="InterPro" id="IPR003593">
    <property type="entry name" value="AAA+_ATPase"/>
</dbReference>
<name>A0A4R3KNG6_9SPHI</name>
<dbReference type="InterPro" id="IPR027417">
    <property type="entry name" value="P-loop_NTPase"/>
</dbReference>
<keyword evidence="3" id="KW-0378">Hydrolase</keyword>
<keyword evidence="5" id="KW-0143">Chaperone</keyword>
<gene>
    <name evidence="7" type="ORF">EDD80_111107</name>
</gene>
<dbReference type="Proteomes" id="UP000295807">
    <property type="component" value="Unassembled WGS sequence"/>
</dbReference>
<evidence type="ECO:0000313" key="8">
    <source>
        <dbReference type="Proteomes" id="UP000295807"/>
    </source>
</evidence>
<dbReference type="GO" id="GO:0005525">
    <property type="term" value="F:GTP binding"/>
    <property type="evidence" value="ECO:0007669"/>
    <property type="project" value="UniProtKB-KW"/>
</dbReference>
<dbReference type="OrthoDB" id="9778292at2"/>
<keyword evidence="7" id="KW-0808">Transferase</keyword>
<organism evidence="7 8">
    <name type="scientific">Anseongella ginsenosidimutans</name>
    <dbReference type="NCBI Taxonomy" id="496056"/>
    <lineage>
        <taxon>Bacteria</taxon>
        <taxon>Pseudomonadati</taxon>
        <taxon>Bacteroidota</taxon>
        <taxon>Sphingobacteriia</taxon>
        <taxon>Sphingobacteriales</taxon>
        <taxon>Sphingobacteriaceae</taxon>
        <taxon>Anseongella</taxon>
    </lineage>
</organism>
<dbReference type="CDD" id="cd03114">
    <property type="entry name" value="MMAA-like"/>
    <property type="match status" value="1"/>
</dbReference>
<keyword evidence="2" id="KW-0547">Nucleotide-binding</keyword>
<dbReference type="SMART" id="SM00382">
    <property type="entry name" value="AAA"/>
    <property type="match status" value="1"/>
</dbReference>
<keyword evidence="8" id="KW-1185">Reference proteome</keyword>
<dbReference type="Gene3D" id="3.40.50.300">
    <property type="entry name" value="P-loop containing nucleotide triphosphate hydrolases"/>
    <property type="match status" value="1"/>
</dbReference>
<evidence type="ECO:0000256" key="2">
    <source>
        <dbReference type="ARBA" id="ARBA00022741"/>
    </source>
</evidence>
<evidence type="ECO:0000256" key="1">
    <source>
        <dbReference type="ARBA" id="ARBA00009625"/>
    </source>
</evidence>
<proteinExistence type="inferred from homology"/>
<dbReference type="SUPFAM" id="SSF52540">
    <property type="entry name" value="P-loop containing nucleoside triphosphate hydrolases"/>
    <property type="match status" value="1"/>
</dbReference>
<feature type="domain" description="AAA+ ATPase" evidence="6">
    <location>
        <begin position="44"/>
        <end position="215"/>
    </location>
</feature>
<dbReference type="GO" id="GO:0016301">
    <property type="term" value="F:kinase activity"/>
    <property type="evidence" value="ECO:0007669"/>
    <property type="project" value="UniProtKB-KW"/>
</dbReference>
<dbReference type="InterPro" id="IPR005129">
    <property type="entry name" value="GTPase_ArgK"/>
</dbReference>
<dbReference type="EMBL" id="SMAD01000011">
    <property type="protein sequence ID" value="TCS85704.1"/>
    <property type="molecule type" value="Genomic_DNA"/>
</dbReference>
<evidence type="ECO:0000256" key="4">
    <source>
        <dbReference type="ARBA" id="ARBA00023134"/>
    </source>
</evidence>
<reference evidence="7 8" key="1">
    <citation type="submission" date="2019-03" db="EMBL/GenBank/DDBJ databases">
        <title>Genomic Encyclopedia of Type Strains, Phase IV (KMG-IV): sequencing the most valuable type-strain genomes for metagenomic binning, comparative biology and taxonomic classification.</title>
        <authorList>
            <person name="Goeker M."/>
        </authorList>
    </citation>
    <scope>NUCLEOTIDE SEQUENCE [LARGE SCALE GENOMIC DNA]</scope>
    <source>
        <strain evidence="7 8">DSM 21100</strain>
    </source>
</reference>
<keyword evidence="7" id="KW-0418">Kinase</keyword>
<dbReference type="Pfam" id="PF03308">
    <property type="entry name" value="MeaB"/>
    <property type="match status" value="1"/>
</dbReference>
<comment type="similarity">
    <text evidence="1">Belongs to the SIMIBI class G3E GTPase family. ArgK/MeaB subfamily.</text>
</comment>